<dbReference type="EMBL" id="ML002817">
    <property type="protein sequence ID" value="RKP35663.1"/>
    <property type="molecule type" value="Genomic_DNA"/>
</dbReference>
<proteinExistence type="predicted"/>
<dbReference type="AlphaFoldDB" id="A0A4P9ZQH8"/>
<keyword evidence="3" id="KW-1185">Reference proteome</keyword>
<protein>
    <submittedName>
        <fullName evidence="2">Uncharacterized protein</fullName>
    </submittedName>
</protein>
<sequence>MRVISAYIAVFWFAATGLALPGSFLARIDARDPHPQFTRHAAERLEITPAKAVTRRLPQLGSPRSQGSFTDPQQLPGVFPRSPRDTPEGIQLLLKPKPTFIVIEPMSDVMLLWGSATVEDL</sequence>
<evidence type="ECO:0000256" key="1">
    <source>
        <dbReference type="SAM" id="MobiDB-lite"/>
    </source>
</evidence>
<evidence type="ECO:0000313" key="3">
    <source>
        <dbReference type="Proteomes" id="UP000268162"/>
    </source>
</evidence>
<accession>A0A4P9ZQH8</accession>
<feature type="compositionally biased region" description="Polar residues" evidence="1">
    <location>
        <begin position="62"/>
        <end position="73"/>
    </location>
</feature>
<gene>
    <name evidence="2" type="ORF">BJ085DRAFT_39949</name>
</gene>
<evidence type="ECO:0000313" key="2">
    <source>
        <dbReference type="EMBL" id="RKP35663.1"/>
    </source>
</evidence>
<reference evidence="3" key="1">
    <citation type="journal article" date="2018" name="Nat. Microbiol.">
        <title>Leveraging single-cell genomics to expand the fungal tree of life.</title>
        <authorList>
            <person name="Ahrendt S.R."/>
            <person name="Quandt C.A."/>
            <person name="Ciobanu D."/>
            <person name="Clum A."/>
            <person name="Salamov A."/>
            <person name="Andreopoulos B."/>
            <person name="Cheng J.F."/>
            <person name="Woyke T."/>
            <person name="Pelin A."/>
            <person name="Henrissat B."/>
            <person name="Reynolds N.K."/>
            <person name="Benny G.L."/>
            <person name="Smith M.E."/>
            <person name="James T.Y."/>
            <person name="Grigoriev I.V."/>
        </authorList>
    </citation>
    <scope>NUCLEOTIDE SEQUENCE [LARGE SCALE GENOMIC DNA]</scope>
    <source>
        <strain evidence="3">RSA 468</strain>
    </source>
</reference>
<dbReference type="Proteomes" id="UP000268162">
    <property type="component" value="Unassembled WGS sequence"/>
</dbReference>
<name>A0A4P9ZQH8_9FUNG</name>
<feature type="region of interest" description="Disordered" evidence="1">
    <location>
        <begin position="56"/>
        <end position="86"/>
    </location>
</feature>
<organism evidence="2 3">
    <name type="scientific">Dimargaris cristalligena</name>
    <dbReference type="NCBI Taxonomy" id="215637"/>
    <lineage>
        <taxon>Eukaryota</taxon>
        <taxon>Fungi</taxon>
        <taxon>Fungi incertae sedis</taxon>
        <taxon>Zoopagomycota</taxon>
        <taxon>Kickxellomycotina</taxon>
        <taxon>Dimargaritomycetes</taxon>
        <taxon>Dimargaritales</taxon>
        <taxon>Dimargaritaceae</taxon>
        <taxon>Dimargaris</taxon>
    </lineage>
</organism>